<feature type="transmembrane region" description="Helical" evidence="1">
    <location>
        <begin position="113"/>
        <end position="131"/>
    </location>
</feature>
<name>A0A1G6NPL6_9BACT</name>
<dbReference type="InterPro" id="IPR051533">
    <property type="entry name" value="WaaL-like"/>
</dbReference>
<keyword evidence="3" id="KW-1185">Reference proteome</keyword>
<feature type="transmembrane region" description="Helical" evidence="1">
    <location>
        <begin position="15"/>
        <end position="32"/>
    </location>
</feature>
<feature type="transmembrane region" description="Helical" evidence="1">
    <location>
        <begin position="424"/>
        <end position="441"/>
    </location>
</feature>
<keyword evidence="1" id="KW-1133">Transmembrane helix</keyword>
<gene>
    <name evidence="2" type="ORF">SAMN04488104_100416</name>
</gene>
<evidence type="ECO:0000256" key="1">
    <source>
        <dbReference type="SAM" id="Phobius"/>
    </source>
</evidence>
<feature type="transmembrane region" description="Helical" evidence="1">
    <location>
        <begin position="169"/>
        <end position="188"/>
    </location>
</feature>
<dbReference type="STRING" id="686796.SAMN04488104_100416"/>
<reference evidence="3" key="1">
    <citation type="submission" date="2016-10" db="EMBL/GenBank/DDBJ databases">
        <authorList>
            <person name="Varghese N."/>
            <person name="Submissions S."/>
        </authorList>
    </citation>
    <scope>NUCLEOTIDE SEQUENCE [LARGE SCALE GENOMIC DNA]</scope>
    <source>
        <strain evidence="3">DSM 23095</strain>
    </source>
</reference>
<protein>
    <recommendedName>
        <fullName evidence="4">O-Antigen ligase</fullName>
    </recommendedName>
</protein>
<proteinExistence type="predicted"/>
<evidence type="ECO:0000313" key="2">
    <source>
        <dbReference type="EMBL" id="SDC69900.1"/>
    </source>
</evidence>
<keyword evidence="1" id="KW-0812">Transmembrane</keyword>
<dbReference type="RefSeq" id="WP_240507733.1">
    <property type="nucleotide sequence ID" value="NZ_FNAC01000004.1"/>
</dbReference>
<keyword evidence="1" id="KW-0472">Membrane</keyword>
<feature type="transmembrane region" description="Helical" evidence="1">
    <location>
        <begin position="79"/>
        <end position="101"/>
    </location>
</feature>
<feature type="transmembrane region" description="Helical" evidence="1">
    <location>
        <begin position="387"/>
        <end position="412"/>
    </location>
</feature>
<organism evidence="2 3">
    <name type="scientific">Algoriphagus faecimaris</name>
    <dbReference type="NCBI Taxonomy" id="686796"/>
    <lineage>
        <taxon>Bacteria</taxon>
        <taxon>Pseudomonadati</taxon>
        <taxon>Bacteroidota</taxon>
        <taxon>Cytophagia</taxon>
        <taxon>Cytophagales</taxon>
        <taxon>Cyclobacteriaceae</taxon>
        <taxon>Algoriphagus</taxon>
    </lineage>
</organism>
<feature type="transmembrane region" description="Helical" evidence="1">
    <location>
        <begin position="143"/>
        <end position="162"/>
    </location>
</feature>
<dbReference type="PANTHER" id="PTHR37422:SF13">
    <property type="entry name" value="LIPOPOLYSACCHARIDE BIOSYNTHESIS PROTEIN PA4999-RELATED"/>
    <property type="match status" value="1"/>
</dbReference>
<sequence>MDKAYRLFDSVKNSLGLLSWVALVLVFSLLIYQFELIGLGLIFVIPPIVVVMWIIYVYPLSALYLAMLISFPGNGLTRYIPVPFGLLIDALLFGGIILALLKSTSEEKNALKNIPIYFFVAWFIYTTFQLLNPEAVSKAAWFYAIRGTSFNFLFILVIAFIYVKDKKHLNIFLYTWLFWSVLAAIWGMKQKMIGLDGAENAWLAAGNASTHLLHGKLRVFSFYSDAGQYGAAMAHAALVFMIIAIGPGKWKQKIIFGLGGLLCLYAMAISGTRGALFIPAGGGLIYLIVNKNFKLLIVGLLMGASVFGVLKYTYIGQGNYEIQRLRSALDPNDASLNVRKENQQKLAGYLASRPLGGGIGSSGYFGLRFSPNTFLAQTPTDSWYVRIWAETGIVGLYLHLASILAIIGAGFWKIFSMRDPELRNIMGAFLAGFTGVALASYGNSILGQFPTIMVSMISIVMIWKGEAWDQKK</sequence>
<feature type="transmembrane region" description="Helical" evidence="1">
    <location>
        <begin position="295"/>
        <end position="314"/>
    </location>
</feature>
<feature type="transmembrane region" description="Helical" evidence="1">
    <location>
        <begin position="226"/>
        <end position="246"/>
    </location>
</feature>
<accession>A0A1G6NPL6</accession>
<evidence type="ECO:0000313" key="3">
    <source>
        <dbReference type="Proteomes" id="UP000199060"/>
    </source>
</evidence>
<evidence type="ECO:0008006" key="4">
    <source>
        <dbReference type="Google" id="ProtNLM"/>
    </source>
</evidence>
<dbReference type="Proteomes" id="UP000199060">
    <property type="component" value="Unassembled WGS sequence"/>
</dbReference>
<dbReference type="EMBL" id="FNAC01000004">
    <property type="protein sequence ID" value="SDC69900.1"/>
    <property type="molecule type" value="Genomic_DNA"/>
</dbReference>
<feature type="transmembrane region" description="Helical" evidence="1">
    <location>
        <begin position="39"/>
        <end position="59"/>
    </location>
</feature>
<dbReference type="PANTHER" id="PTHR37422">
    <property type="entry name" value="TEICHURONIC ACID BIOSYNTHESIS PROTEIN TUAE"/>
    <property type="match status" value="1"/>
</dbReference>
<feature type="transmembrane region" description="Helical" evidence="1">
    <location>
        <begin position="258"/>
        <end position="289"/>
    </location>
</feature>
<dbReference type="AlphaFoldDB" id="A0A1G6NPL6"/>